<evidence type="ECO:0000256" key="8">
    <source>
        <dbReference type="ARBA" id="ARBA00023136"/>
    </source>
</evidence>
<evidence type="ECO:0000256" key="7">
    <source>
        <dbReference type="ARBA" id="ARBA00023128"/>
    </source>
</evidence>
<organism evidence="10 11">
    <name type="scientific">Nitzschia inconspicua</name>
    <dbReference type="NCBI Taxonomy" id="303405"/>
    <lineage>
        <taxon>Eukaryota</taxon>
        <taxon>Sar</taxon>
        <taxon>Stramenopiles</taxon>
        <taxon>Ochrophyta</taxon>
        <taxon>Bacillariophyta</taxon>
        <taxon>Bacillariophyceae</taxon>
        <taxon>Bacillariophycidae</taxon>
        <taxon>Bacillariales</taxon>
        <taxon>Bacillariaceae</taxon>
        <taxon>Nitzschia</taxon>
    </lineage>
</organism>
<dbReference type="InterPro" id="IPR007512">
    <property type="entry name" value="Mic10"/>
</dbReference>
<reference evidence="10" key="1">
    <citation type="journal article" date="2021" name="Sci. Rep.">
        <title>Diploid genomic architecture of Nitzschia inconspicua, an elite biomass production diatom.</title>
        <authorList>
            <person name="Oliver A."/>
            <person name="Podell S."/>
            <person name="Pinowska A."/>
            <person name="Traller J.C."/>
            <person name="Smith S.R."/>
            <person name="McClure R."/>
            <person name="Beliaev A."/>
            <person name="Bohutskyi P."/>
            <person name="Hill E.A."/>
            <person name="Rabines A."/>
            <person name="Zheng H."/>
            <person name="Allen L.Z."/>
            <person name="Kuo A."/>
            <person name="Grigoriev I.V."/>
            <person name="Allen A.E."/>
            <person name="Hazlebeck D."/>
            <person name="Allen E.E."/>
        </authorList>
    </citation>
    <scope>NUCLEOTIDE SEQUENCE</scope>
    <source>
        <strain evidence="10">Hildebrandi</strain>
    </source>
</reference>
<evidence type="ECO:0000256" key="2">
    <source>
        <dbReference type="ARBA" id="ARBA00004273"/>
    </source>
</evidence>
<dbReference type="Pfam" id="PF04418">
    <property type="entry name" value="DUF543"/>
    <property type="match status" value="1"/>
</dbReference>
<comment type="subcellular location">
    <subcellularLocation>
        <location evidence="2">Mitochondrion inner membrane</location>
    </subcellularLocation>
</comment>
<comment type="function">
    <text evidence="1">Component of the MICOS complex, a large protein complex of the mitochondrial inner membrane that plays crucial roles in the maintenance of crista junctions, inner membrane architecture, and formation of contact sites to the outer membrane.</text>
</comment>
<dbReference type="GO" id="GO:0061617">
    <property type="term" value="C:MICOS complex"/>
    <property type="evidence" value="ECO:0007669"/>
    <property type="project" value="InterPro"/>
</dbReference>
<evidence type="ECO:0000256" key="4">
    <source>
        <dbReference type="ARBA" id="ARBA00022692"/>
    </source>
</evidence>
<feature type="region of interest" description="Disordered" evidence="9">
    <location>
        <begin position="1"/>
        <end position="22"/>
    </location>
</feature>
<dbReference type="Proteomes" id="UP000693970">
    <property type="component" value="Unassembled WGS sequence"/>
</dbReference>
<gene>
    <name evidence="10" type="ORF">IV203_023034</name>
</gene>
<accession>A0A9K3PB90</accession>
<feature type="compositionally biased region" description="Low complexity" evidence="9">
    <location>
        <begin position="1"/>
        <end position="16"/>
    </location>
</feature>
<proteinExistence type="inferred from homology"/>
<evidence type="ECO:0000313" key="10">
    <source>
        <dbReference type="EMBL" id="KAG7341083.1"/>
    </source>
</evidence>
<comment type="similarity">
    <text evidence="3">Belongs to the MICOS complex subunit Mic10 family.</text>
</comment>
<keyword evidence="11" id="KW-1185">Reference proteome</keyword>
<sequence length="86" mass="8544">MSDSSSNSNGGSTPSSQWKLPDGIEDDIEQALIKTAVGATVGGLLGVIMFRSGGGSRAASVAAGVGVAAGSTFERIAAKMKTEQQA</sequence>
<comment type="caution">
    <text evidence="10">The sequence shown here is derived from an EMBL/GenBank/DDBJ whole genome shotgun (WGS) entry which is preliminary data.</text>
</comment>
<keyword evidence="6" id="KW-1133">Transmembrane helix</keyword>
<dbReference type="EMBL" id="JAGRRH010000026">
    <property type="protein sequence ID" value="KAG7341083.1"/>
    <property type="molecule type" value="Genomic_DNA"/>
</dbReference>
<evidence type="ECO:0000256" key="9">
    <source>
        <dbReference type="SAM" id="MobiDB-lite"/>
    </source>
</evidence>
<keyword evidence="7" id="KW-0496">Mitochondrion</keyword>
<reference evidence="10" key="2">
    <citation type="submission" date="2021-04" db="EMBL/GenBank/DDBJ databases">
        <authorList>
            <person name="Podell S."/>
        </authorList>
    </citation>
    <scope>NUCLEOTIDE SEQUENCE</scope>
    <source>
        <strain evidence="10">Hildebrandi</strain>
    </source>
</reference>
<keyword evidence="4" id="KW-0812">Transmembrane</keyword>
<evidence type="ECO:0000256" key="5">
    <source>
        <dbReference type="ARBA" id="ARBA00022792"/>
    </source>
</evidence>
<protein>
    <submittedName>
        <fullName evidence="10">Uncharacterized protein</fullName>
    </submittedName>
</protein>
<evidence type="ECO:0000256" key="6">
    <source>
        <dbReference type="ARBA" id="ARBA00022989"/>
    </source>
</evidence>
<evidence type="ECO:0000313" key="11">
    <source>
        <dbReference type="Proteomes" id="UP000693970"/>
    </source>
</evidence>
<dbReference type="AlphaFoldDB" id="A0A9K3PB90"/>
<name>A0A9K3PB90_9STRA</name>
<evidence type="ECO:0000256" key="1">
    <source>
        <dbReference type="ARBA" id="ARBA00002689"/>
    </source>
</evidence>
<evidence type="ECO:0000256" key="3">
    <source>
        <dbReference type="ARBA" id="ARBA00006792"/>
    </source>
</evidence>
<keyword evidence="8" id="KW-0472">Membrane</keyword>
<keyword evidence="5" id="KW-0999">Mitochondrion inner membrane</keyword>